<proteinExistence type="predicted"/>
<name>A0A975F0W7_9SPIR</name>
<dbReference type="PANTHER" id="PTHR42788">
    <property type="entry name" value="TAURINE IMPORT ATP-BINDING PROTEIN-RELATED"/>
    <property type="match status" value="1"/>
</dbReference>
<gene>
    <name evidence="5" type="ORF">HRI96_10510</name>
    <name evidence="6" type="ORF">HRQ91_01215</name>
</gene>
<dbReference type="SMART" id="SM00382">
    <property type="entry name" value="AAA"/>
    <property type="match status" value="1"/>
</dbReference>
<dbReference type="InterPro" id="IPR003439">
    <property type="entry name" value="ABC_transporter-like_ATP-bd"/>
</dbReference>
<dbReference type="Pfam" id="PF00005">
    <property type="entry name" value="ABC_tran"/>
    <property type="match status" value="1"/>
</dbReference>
<dbReference type="Gene3D" id="3.40.50.300">
    <property type="entry name" value="P-loop containing nucleotide triphosphate hydrolases"/>
    <property type="match status" value="1"/>
</dbReference>
<keyword evidence="3 5" id="KW-0067">ATP-binding</keyword>
<dbReference type="PANTHER" id="PTHR42788:SF13">
    <property type="entry name" value="ALIPHATIC SULFONATES IMPORT ATP-BINDING PROTEIN SSUB"/>
    <property type="match status" value="1"/>
</dbReference>
<dbReference type="GO" id="GO:0016887">
    <property type="term" value="F:ATP hydrolysis activity"/>
    <property type="evidence" value="ECO:0007669"/>
    <property type="project" value="InterPro"/>
</dbReference>
<evidence type="ECO:0000256" key="2">
    <source>
        <dbReference type="ARBA" id="ARBA00022741"/>
    </source>
</evidence>
<evidence type="ECO:0000256" key="1">
    <source>
        <dbReference type="ARBA" id="ARBA00022448"/>
    </source>
</evidence>
<evidence type="ECO:0000313" key="5">
    <source>
        <dbReference type="EMBL" id="QTQ12590.1"/>
    </source>
</evidence>
<dbReference type="InterPro" id="IPR050166">
    <property type="entry name" value="ABC_transporter_ATP-bind"/>
</dbReference>
<dbReference type="EMBL" id="CP054257">
    <property type="protein sequence ID" value="QTQ12590.1"/>
    <property type="molecule type" value="Genomic_DNA"/>
</dbReference>
<dbReference type="PROSITE" id="PS50893">
    <property type="entry name" value="ABC_TRANSPORTER_2"/>
    <property type="match status" value="1"/>
</dbReference>
<organism evidence="5 8">
    <name type="scientific">Treponema parvum</name>
    <dbReference type="NCBI Taxonomy" id="138851"/>
    <lineage>
        <taxon>Bacteria</taxon>
        <taxon>Pseudomonadati</taxon>
        <taxon>Spirochaetota</taxon>
        <taxon>Spirochaetia</taxon>
        <taxon>Spirochaetales</taxon>
        <taxon>Treponemataceae</taxon>
        <taxon>Treponema</taxon>
    </lineage>
</organism>
<feature type="domain" description="ABC transporter" evidence="4">
    <location>
        <begin position="4"/>
        <end position="225"/>
    </location>
</feature>
<keyword evidence="7" id="KW-1185">Reference proteome</keyword>
<dbReference type="InterPro" id="IPR027417">
    <property type="entry name" value="P-loop_NTPase"/>
</dbReference>
<dbReference type="Proteomes" id="UP000671995">
    <property type="component" value="Chromosome"/>
</dbReference>
<evidence type="ECO:0000259" key="4">
    <source>
        <dbReference type="PROSITE" id="PS50893"/>
    </source>
</evidence>
<dbReference type="InterPro" id="IPR017871">
    <property type="entry name" value="ABC_transporter-like_CS"/>
</dbReference>
<dbReference type="AlphaFoldDB" id="A0A975F0W7"/>
<reference evidence="5" key="1">
    <citation type="submission" date="2020-05" db="EMBL/GenBank/DDBJ databases">
        <authorList>
            <person name="Zeng H."/>
            <person name="Chan Y.K."/>
            <person name="Watt R.M."/>
        </authorList>
    </citation>
    <scope>NUCLEOTIDE SEQUENCE</scope>
    <source>
        <strain evidence="6">ATCC 700770</strain>
        <strain evidence="5">ATCC 700773</strain>
    </source>
</reference>
<dbReference type="GO" id="GO:0005524">
    <property type="term" value="F:ATP binding"/>
    <property type="evidence" value="ECO:0007669"/>
    <property type="project" value="UniProtKB-KW"/>
</dbReference>
<evidence type="ECO:0000313" key="8">
    <source>
        <dbReference type="Proteomes" id="UP000671995"/>
    </source>
</evidence>
<dbReference type="SUPFAM" id="SSF52540">
    <property type="entry name" value="P-loop containing nucleoside triphosphate hydrolases"/>
    <property type="match status" value="1"/>
</dbReference>
<evidence type="ECO:0000256" key="3">
    <source>
        <dbReference type="ARBA" id="ARBA00022840"/>
    </source>
</evidence>
<dbReference type="KEGG" id="tpav:HRQ91_01215"/>
<dbReference type="CDD" id="cd03293">
    <property type="entry name" value="ABC_NrtD_SsuB_transporters"/>
    <property type="match status" value="1"/>
</dbReference>
<dbReference type="InterPro" id="IPR003593">
    <property type="entry name" value="AAA+_ATPase"/>
</dbReference>
<evidence type="ECO:0000313" key="6">
    <source>
        <dbReference type="EMBL" id="QTQ13184.1"/>
    </source>
</evidence>
<reference evidence="5 7" key="2">
    <citation type="journal article" date="2021" name="Microbiol. Resour. Announc.">
        <title>Complete Genome Sequences of Three Human Oral Treponema parvum Isolates.</title>
        <authorList>
            <person name="Zeng H."/>
            <person name="Watt R.M."/>
        </authorList>
    </citation>
    <scope>NUCLEOTIDE SEQUENCE</scope>
    <source>
        <strain evidence="6 7">ATCC 700770</strain>
        <strain evidence="5">ATCC 700773</strain>
    </source>
</reference>
<dbReference type="EMBL" id="CP054142">
    <property type="protein sequence ID" value="QTQ13184.1"/>
    <property type="molecule type" value="Genomic_DNA"/>
</dbReference>
<accession>A0A975F0W7</accession>
<evidence type="ECO:0000313" key="7">
    <source>
        <dbReference type="Proteomes" id="UP000671908"/>
    </source>
</evidence>
<sequence length="237" mass="27330">MAGINLKHIKKSFTVDSKKIDVLNDINLQIPENKITVLLGKSGCGKTTLLRLVGGLETADSGEIEFKKDFKTTFVFQEPRLMPWLNVLGNTKFGLKKSEYKKEEVFRLIEMVGLKDFIKAYPFQLSGGMQQRVAIARALAYKADFIMLDEPFAALDYFTREQMQKELISIEKKENKSLLFVTHSIDEAITLADKIAIIEKGRVKREFDIDFEKENRNLMDEYFLNLKRQVMAQLDFN</sequence>
<dbReference type="Proteomes" id="UP000671908">
    <property type="component" value="Chromosome"/>
</dbReference>
<keyword evidence="2" id="KW-0547">Nucleotide-binding</keyword>
<protein>
    <submittedName>
        <fullName evidence="5">ABC transporter ATP-binding protein</fullName>
    </submittedName>
</protein>
<dbReference type="PROSITE" id="PS00211">
    <property type="entry name" value="ABC_TRANSPORTER_1"/>
    <property type="match status" value="1"/>
</dbReference>
<keyword evidence="1" id="KW-0813">Transport</keyword>
<dbReference type="RefSeq" id="WP_210117301.1">
    <property type="nucleotide sequence ID" value="NZ_CP054142.1"/>
</dbReference>